<name>A0ABR2J2J4_9EUKA</name>
<dbReference type="PANTHER" id="PTHR34066">
    <property type="entry name" value="GROWTH FACTOR 2"/>
    <property type="match status" value="1"/>
</dbReference>
<proteinExistence type="predicted"/>
<feature type="compositionally biased region" description="Basic residues" evidence="1">
    <location>
        <begin position="1"/>
        <end position="18"/>
    </location>
</feature>
<evidence type="ECO:0000313" key="2">
    <source>
        <dbReference type="EMBL" id="KAK8871195.1"/>
    </source>
</evidence>
<dbReference type="PANTHER" id="PTHR34066:SF1">
    <property type="entry name" value="DUF1764 FAMILY PROTEIN"/>
    <property type="match status" value="1"/>
</dbReference>
<organism evidence="2 3">
    <name type="scientific">Tritrichomonas musculus</name>
    <dbReference type="NCBI Taxonomy" id="1915356"/>
    <lineage>
        <taxon>Eukaryota</taxon>
        <taxon>Metamonada</taxon>
        <taxon>Parabasalia</taxon>
        <taxon>Tritrichomonadida</taxon>
        <taxon>Tritrichomonadidae</taxon>
        <taxon>Tritrichomonas</taxon>
    </lineage>
</organism>
<dbReference type="Pfam" id="PF08576">
    <property type="entry name" value="DUF1764"/>
    <property type="match status" value="1"/>
</dbReference>
<feature type="compositionally biased region" description="Acidic residues" evidence="1">
    <location>
        <begin position="30"/>
        <end position="39"/>
    </location>
</feature>
<feature type="compositionally biased region" description="Basic and acidic residues" evidence="1">
    <location>
        <begin position="64"/>
        <end position="92"/>
    </location>
</feature>
<dbReference type="InterPro" id="IPR013885">
    <property type="entry name" value="DUF1764_euk"/>
</dbReference>
<dbReference type="EMBL" id="JAPFFF010000014">
    <property type="protein sequence ID" value="KAK8871195.1"/>
    <property type="molecule type" value="Genomic_DNA"/>
</dbReference>
<protein>
    <submittedName>
        <fullName evidence="2">Uncharacterized protein</fullName>
    </submittedName>
</protein>
<keyword evidence="3" id="KW-1185">Reference proteome</keyword>
<reference evidence="2 3" key="1">
    <citation type="submission" date="2024-04" db="EMBL/GenBank/DDBJ databases">
        <title>Tritrichomonas musculus Genome.</title>
        <authorList>
            <person name="Alves-Ferreira E."/>
            <person name="Grigg M."/>
            <person name="Lorenzi H."/>
            <person name="Galac M."/>
        </authorList>
    </citation>
    <scope>NUCLEOTIDE SEQUENCE [LARGE SCALE GENOMIC DNA]</scope>
    <source>
        <strain evidence="2 3">EAF2021</strain>
    </source>
</reference>
<feature type="region of interest" description="Disordered" evidence="1">
    <location>
        <begin position="64"/>
        <end position="110"/>
    </location>
</feature>
<accession>A0ABR2J2J4</accession>
<feature type="compositionally biased region" description="Basic and acidic residues" evidence="1">
    <location>
        <begin position="20"/>
        <end position="29"/>
    </location>
</feature>
<evidence type="ECO:0000256" key="1">
    <source>
        <dbReference type="SAM" id="MobiDB-lite"/>
    </source>
</evidence>
<gene>
    <name evidence="2" type="ORF">M9Y10_009108</name>
</gene>
<feature type="region of interest" description="Disordered" evidence="1">
    <location>
        <begin position="1"/>
        <end position="44"/>
    </location>
</feature>
<comment type="caution">
    <text evidence="2">The sequence shown here is derived from an EMBL/GenBank/DDBJ whole genome shotgun (WGS) entry which is preliminary data.</text>
</comment>
<sequence>MEKATKHHLKKKTKHIKKANAVEKEKENEASNDETLLEEDIPKPGAEISIEDEIDAILKKKVDKYKKEKKDKESAKLEKGKKEREKNRRYTDDGLPIYTEEELQMNNPKAGTTPLCPFDCDCCH</sequence>
<evidence type="ECO:0000313" key="3">
    <source>
        <dbReference type="Proteomes" id="UP001470230"/>
    </source>
</evidence>
<dbReference type="Proteomes" id="UP001470230">
    <property type="component" value="Unassembled WGS sequence"/>
</dbReference>